<organism evidence="5 6">
    <name type="scientific">Longimycelium tulufanense</name>
    <dbReference type="NCBI Taxonomy" id="907463"/>
    <lineage>
        <taxon>Bacteria</taxon>
        <taxon>Bacillati</taxon>
        <taxon>Actinomycetota</taxon>
        <taxon>Actinomycetes</taxon>
        <taxon>Pseudonocardiales</taxon>
        <taxon>Pseudonocardiaceae</taxon>
        <taxon>Longimycelium</taxon>
    </lineage>
</organism>
<proteinExistence type="inferred from homology"/>
<dbReference type="InterPro" id="IPR001173">
    <property type="entry name" value="Glyco_trans_2-like"/>
</dbReference>
<dbReference type="AlphaFoldDB" id="A0A8J3FX81"/>
<evidence type="ECO:0000256" key="1">
    <source>
        <dbReference type="ARBA" id="ARBA00006739"/>
    </source>
</evidence>
<evidence type="ECO:0000256" key="2">
    <source>
        <dbReference type="ARBA" id="ARBA00022676"/>
    </source>
</evidence>
<dbReference type="PANTHER" id="PTHR43685:SF5">
    <property type="entry name" value="GLYCOSYLTRANSFERASE EPSE-RELATED"/>
    <property type="match status" value="1"/>
</dbReference>
<dbReference type="PANTHER" id="PTHR43685">
    <property type="entry name" value="GLYCOSYLTRANSFERASE"/>
    <property type="match status" value="1"/>
</dbReference>
<dbReference type="GO" id="GO:0016757">
    <property type="term" value="F:glycosyltransferase activity"/>
    <property type="evidence" value="ECO:0007669"/>
    <property type="project" value="UniProtKB-KW"/>
</dbReference>
<reference evidence="5" key="1">
    <citation type="journal article" date="2014" name="Int. J. Syst. Evol. Microbiol.">
        <title>Complete genome sequence of Corynebacterium casei LMG S-19264T (=DSM 44701T), isolated from a smear-ripened cheese.</title>
        <authorList>
            <consortium name="US DOE Joint Genome Institute (JGI-PGF)"/>
            <person name="Walter F."/>
            <person name="Albersmeier A."/>
            <person name="Kalinowski J."/>
            <person name="Ruckert C."/>
        </authorList>
    </citation>
    <scope>NUCLEOTIDE SEQUENCE</scope>
    <source>
        <strain evidence="5">CGMCC 4.5737</strain>
    </source>
</reference>
<dbReference type="SUPFAM" id="SSF53448">
    <property type="entry name" value="Nucleotide-diphospho-sugar transferases"/>
    <property type="match status" value="1"/>
</dbReference>
<evidence type="ECO:0000313" key="5">
    <source>
        <dbReference type="EMBL" id="GGM59873.1"/>
    </source>
</evidence>
<evidence type="ECO:0000259" key="4">
    <source>
        <dbReference type="Pfam" id="PF00535"/>
    </source>
</evidence>
<dbReference type="RefSeq" id="WP_189058741.1">
    <property type="nucleotide sequence ID" value="NZ_BMMK01000015.1"/>
</dbReference>
<comment type="similarity">
    <text evidence="1">Belongs to the glycosyltransferase 2 family.</text>
</comment>
<keyword evidence="3" id="KW-0808">Transferase</keyword>
<keyword evidence="2" id="KW-0328">Glycosyltransferase</keyword>
<evidence type="ECO:0000256" key="3">
    <source>
        <dbReference type="ARBA" id="ARBA00022679"/>
    </source>
</evidence>
<sequence>MGLNALQLLGGRSALSERLWRVRSLQARINATNAEYDEVARLHARRGTYPSALVAVVIPTFRRPEQLSEAVRSALAQTVTDLAVIVVDDGGGMVGLLPEDPRITVLSLSRNYGSCGLVRNVGIRLSRSPFVAFLDDDNTWRPNHLEEALTAMPDGPGLVYTGVKRSRRDGSIVDILGRPFDRRQHAHLPWIDISSIVVRRCPKVRFDPARRPNDVYAREDWEFVHRLSKRMRTVYVPEVTVNYTVHDGSYYQDWSWLRAGLT</sequence>
<gene>
    <name evidence="5" type="ORF">GCM10012275_33730</name>
</gene>
<dbReference type="Proteomes" id="UP000637578">
    <property type="component" value="Unassembled WGS sequence"/>
</dbReference>
<dbReference type="Gene3D" id="3.90.550.10">
    <property type="entry name" value="Spore Coat Polysaccharide Biosynthesis Protein SpsA, Chain A"/>
    <property type="match status" value="1"/>
</dbReference>
<comment type="caution">
    <text evidence="5">The sequence shown here is derived from an EMBL/GenBank/DDBJ whole genome shotgun (WGS) entry which is preliminary data.</text>
</comment>
<keyword evidence="6" id="KW-1185">Reference proteome</keyword>
<dbReference type="InterPro" id="IPR050834">
    <property type="entry name" value="Glycosyltransf_2"/>
</dbReference>
<dbReference type="InterPro" id="IPR029044">
    <property type="entry name" value="Nucleotide-diphossugar_trans"/>
</dbReference>
<protein>
    <recommendedName>
        <fullName evidence="4">Glycosyltransferase 2-like domain-containing protein</fullName>
    </recommendedName>
</protein>
<name>A0A8J3FX81_9PSEU</name>
<feature type="domain" description="Glycosyltransferase 2-like" evidence="4">
    <location>
        <begin position="56"/>
        <end position="166"/>
    </location>
</feature>
<dbReference type="Pfam" id="PF00535">
    <property type="entry name" value="Glycos_transf_2"/>
    <property type="match status" value="1"/>
</dbReference>
<dbReference type="EMBL" id="BMMK01000015">
    <property type="protein sequence ID" value="GGM59873.1"/>
    <property type="molecule type" value="Genomic_DNA"/>
</dbReference>
<accession>A0A8J3FX81</accession>
<evidence type="ECO:0000313" key="6">
    <source>
        <dbReference type="Proteomes" id="UP000637578"/>
    </source>
</evidence>
<dbReference type="CDD" id="cd00761">
    <property type="entry name" value="Glyco_tranf_GTA_type"/>
    <property type="match status" value="1"/>
</dbReference>
<reference evidence="5" key="2">
    <citation type="submission" date="2020-09" db="EMBL/GenBank/DDBJ databases">
        <authorList>
            <person name="Sun Q."/>
            <person name="Zhou Y."/>
        </authorList>
    </citation>
    <scope>NUCLEOTIDE SEQUENCE</scope>
    <source>
        <strain evidence="5">CGMCC 4.5737</strain>
    </source>
</reference>